<name>A0A822Y268_NELNU</name>
<reference evidence="2 3" key="1">
    <citation type="journal article" date="2020" name="Mol. Biol. Evol.">
        <title>Distinct Expression and Methylation Patterns for Genes with Different Fates following a Single Whole-Genome Duplication in Flowering Plants.</title>
        <authorList>
            <person name="Shi T."/>
            <person name="Rahmani R.S."/>
            <person name="Gugger P.F."/>
            <person name="Wang M."/>
            <person name="Li H."/>
            <person name="Zhang Y."/>
            <person name="Li Z."/>
            <person name="Wang Q."/>
            <person name="Van de Peer Y."/>
            <person name="Marchal K."/>
            <person name="Chen J."/>
        </authorList>
    </citation>
    <scope>NUCLEOTIDE SEQUENCE [LARGE SCALE GENOMIC DNA]</scope>
    <source>
        <tissue evidence="2">Leaf</tissue>
    </source>
</reference>
<dbReference type="EMBL" id="DUZY01000001">
    <property type="protein sequence ID" value="DAD25631.1"/>
    <property type="molecule type" value="Genomic_DNA"/>
</dbReference>
<evidence type="ECO:0000313" key="3">
    <source>
        <dbReference type="Proteomes" id="UP000607653"/>
    </source>
</evidence>
<feature type="compositionally biased region" description="Polar residues" evidence="1">
    <location>
        <begin position="1"/>
        <end position="12"/>
    </location>
</feature>
<keyword evidence="3" id="KW-1185">Reference proteome</keyword>
<evidence type="ECO:0000313" key="2">
    <source>
        <dbReference type="EMBL" id="DAD25631.1"/>
    </source>
</evidence>
<dbReference type="Proteomes" id="UP000607653">
    <property type="component" value="Unassembled WGS sequence"/>
</dbReference>
<feature type="region of interest" description="Disordered" evidence="1">
    <location>
        <begin position="1"/>
        <end position="23"/>
    </location>
</feature>
<accession>A0A822Y268</accession>
<sequence length="50" mass="5766">MHFLQSGTQLSSAEPKGKNRRRRTVEYSQEAFLSVEDLTEDRAPALRVLF</sequence>
<dbReference type="AlphaFoldDB" id="A0A822Y268"/>
<gene>
    <name evidence="2" type="ORF">HUJ06_027095</name>
</gene>
<protein>
    <submittedName>
        <fullName evidence="2">Uncharacterized protein</fullName>
    </submittedName>
</protein>
<comment type="caution">
    <text evidence="2">The sequence shown here is derived from an EMBL/GenBank/DDBJ whole genome shotgun (WGS) entry which is preliminary data.</text>
</comment>
<proteinExistence type="predicted"/>
<evidence type="ECO:0000256" key="1">
    <source>
        <dbReference type="SAM" id="MobiDB-lite"/>
    </source>
</evidence>
<organism evidence="2 3">
    <name type="scientific">Nelumbo nucifera</name>
    <name type="common">Sacred lotus</name>
    <dbReference type="NCBI Taxonomy" id="4432"/>
    <lineage>
        <taxon>Eukaryota</taxon>
        <taxon>Viridiplantae</taxon>
        <taxon>Streptophyta</taxon>
        <taxon>Embryophyta</taxon>
        <taxon>Tracheophyta</taxon>
        <taxon>Spermatophyta</taxon>
        <taxon>Magnoliopsida</taxon>
        <taxon>Proteales</taxon>
        <taxon>Nelumbonaceae</taxon>
        <taxon>Nelumbo</taxon>
    </lineage>
</organism>